<evidence type="ECO:0000313" key="2">
    <source>
        <dbReference type="EMBL" id="VFJ45617.1"/>
    </source>
</evidence>
<feature type="transmembrane region" description="Helical" evidence="1">
    <location>
        <begin position="62"/>
        <end position="80"/>
    </location>
</feature>
<keyword evidence="1" id="KW-1133">Transmembrane helix</keyword>
<evidence type="ECO:0000313" key="4">
    <source>
        <dbReference type="EMBL" id="VFK20007.1"/>
    </source>
</evidence>
<protein>
    <recommendedName>
        <fullName evidence="5">SMODS and SLOG-associating 2TM effector domain-containing protein</fullName>
    </recommendedName>
</protein>
<evidence type="ECO:0000256" key="1">
    <source>
        <dbReference type="SAM" id="Phobius"/>
    </source>
</evidence>
<dbReference type="AlphaFoldDB" id="A0A450S1S4"/>
<dbReference type="EMBL" id="CAADEZ010000027">
    <property type="protein sequence ID" value="VFJ45617.1"/>
    <property type="molecule type" value="Genomic_DNA"/>
</dbReference>
<sequence length="160" mass="18639">MSDGIRKAIWESMLTADMNARYWKSLVHRYVRRDKGLKIFLALTTSGSAVGAWDIWDKIPYLWQILSSVSVVVAISLPFLDYQKRIEQLSALAGEWGTLRIECEDLWREIKNHPNPQLLEERHRMVRETEAILQGKEINLPDDKTLLKRCFDEVKQARGL</sequence>
<keyword evidence="1" id="KW-0812">Transmembrane</keyword>
<evidence type="ECO:0000313" key="3">
    <source>
        <dbReference type="EMBL" id="VFJ49448.1"/>
    </source>
</evidence>
<name>A0A450S1S4_9GAMM</name>
<evidence type="ECO:0008006" key="5">
    <source>
        <dbReference type="Google" id="ProtNLM"/>
    </source>
</evidence>
<proteinExistence type="predicted"/>
<accession>A0A450S1S4</accession>
<reference evidence="2" key="1">
    <citation type="submission" date="2019-02" db="EMBL/GenBank/DDBJ databases">
        <authorList>
            <person name="Gruber-Vodicka R. H."/>
            <person name="Seah K. B. B."/>
        </authorList>
    </citation>
    <scope>NUCLEOTIDE SEQUENCE</scope>
    <source>
        <strain evidence="2">BECK_BZ163</strain>
        <strain evidence="4">BECK_BZ164</strain>
        <strain evidence="3">BECK_BZ165</strain>
    </source>
</reference>
<gene>
    <name evidence="2" type="ORF">BECKFM1743A_GA0114220_100277</name>
    <name evidence="4" type="ORF">BECKFM1743B_GA0114221_106622</name>
    <name evidence="3" type="ORF">BECKFM1743C_GA0114222_100717</name>
</gene>
<organism evidence="2">
    <name type="scientific">Candidatus Kentrum sp. FM</name>
    <dbReference type="NCBI Taxonomy" id="2126340"/>
    <lineage>
        <taxon>Bacteria</taxon>
        <taxon>Pseudomonadati</taxon>
        <taxon>Pseudomonadota</taxon>
        <taxon>Gammaproteobacteria</taxon>
        <taxon>Candidatus Kentrum</taxon>
    </lineage>
</organism>
<feature type="transmembrane region" description="Helical" evidence="1">
    <location>
        <begin position="39"/>
        <end position="56"/>
    </location>
</feature>
<dbReference type="EMBL" id="CAADFL010000662">
    <property type="protein sequence ID" value="VFK20007.1"/>
    <property type="molecule type" value="Genomic_DNA"/>
</dbReference>
<dbReference type="EMBL" id="CAADFA010000071">
    <property type="protein sequence ID" value="VFJ49448.1"/>
    <property type="molecule type" value="Genomic_DNA"/>
</dbReference>
<keyword evidence="1" id="KW-0472">Membrane</keyword>